<dbReference type="Proteomes" id="UP000270094">
    <property type="component" value="Unassembled WGS sequence"/>
</dbReference>
<name>A0A3P7LSE7_STRVU</name>
<evidence type="ECO:0000313" key="2">
    <source>
        <dbReference type="Proteomes" id="UP000270094"/>
    </source>
</evidence>
<evidence type="ECO:0000313" key="1">
    <source>
        <dbReference type="EMBL" id="VDM85315.1"/>
    </source>
</evidence>
<proteinExistence type="predicted"/>
<protein>
    <submittedName>
        <fullName evidence="1">Uncharacterized protein</fullName>
    </submittedName>
</protein>
<keyword evidence="2" id="KW-1185">Reference proteome</keyword>
<dbReference type="EMBL" id="UYYB01138874">
    <property type="protein sequence ID" value="VDM85315.1"/>
    <property type="molecule type" value="Genomic_DNA"/>
</dbReference>
<dbReference type="AlphaFoldDB" id="A0A3P7LSE7"/>
<organism evidence="1 2">
    <name type="scientific">Strongylus vulgaris</name>
    <name type="common">Blood worm</name>
    <dbReference type="NCBI Taxonomy" id="40348"/>
    <lineage>
        <taxon>Eukaryota</taxon>
        <taxon>Metazoa</taxon>
        <taxon>Ecdysozoa</taxon>
        <taxon>Nematoda</taxon>
        <taxon>Chromadorea</taxon>
        <taxon>Rhabditida</taxon>
        <taxon>Rhabditina</taxon>
        <taxon>Rhabditomorpha</taxon>
        <taxon>Strongyloidea</taxon>
        <taxon>Strongylidae</taxon>
        <taxon>Strongylus</taxon>
    </lineage>
</organism>
<accession>A0A3P7LSE7</accession>
<reference evidence="1 2" key="1">
    <citation type="submission" date="2018-11" db="EMBL/GenBank/DDBJ databases">
        <authorList>
            <consortium name="Pathogen Informatics"/>
        </authorList>
    </citation>
    <scope>NUCLEOTIDE SEQUENCE [LARGE SCALE GENOMIC DNA]</scope>
</reference>
<sequence>MNTIRRSSRIIRTCGAISDFFDGNYVRLGIVKVLESAAFPLDNYSNDFIKGLGGKYSVVASFLQAKWLDLALLNSSSEELRDAAIDGIVAITSSAEASTVEKIVNYLLEQLSGLFVFNSF</sequence>
<gene>
    <name evidence="1" type="ORF">SVUK_LOCUS20313</name>
</gene>